<evidence type="ECO:0000313" key="1">
    <source>
        <dbReference type="EMBL" id="MTB96396.1"/>
    </source>
</evidence>
<name>A0A6I3JDW6_9ACTN</name>
<dbReference type="Pfam" id="PF18844">
    <property type="entry name" value="baeRF_family2"/>
    <property type="match status" value="1"/>
</dbReference>
<dbReference type="RefSeq" id="WP_154616269.1">
    <property type="nucleotide sequence ID" value="NZ_CP053660.1"/>
</dbReference>
<keyword evidence="2" id="KW-1185">Reference proteome</keyword>
<comment type="caution">
    <text evidence="1">The sequence shown here is derived from an EMBL/GenBank/DDBJ whole genome shotgun (WGS) entry which is preliminary data.</text>
</comment>
<proteinExistence type="predicted"/>
<gene>
    <name evidence="1" type="ORF">GGQ22_15080</name>
</gene>
<dbReference type="EMBL" id="WLCI01000016">
    <property type="protein sequence ID" value="MTB96396.1"/>
    <property type="molecule type" value="Genomic_DNA"/>
</dbReference>
<sequence length="369" mass="39283">MDTSDFSKIKQAAGPFATAFVDVSRATENGEHEHELRVRAAAAQLSEQGADEDVVETVVRVLSAPLDRPAPVGRLVVANAGGVVLDEVATVRVDRPVATWGPLPDLAAWVEHRDSTVSFVLAVVDHTGGDVAVHLSDVPTALDAQRIQIDDERIADVTKVPVGGWAQKHYEVRSENVWRDSAEEVVEAITSYVRAGHRLVLLAGDPTSKGLVRERLESSTAEVVELSSGQRAEDGGDAALQQAIREALMQQVVQRRLGVVAELKERLGRGEAVAAGVEAVADAFVRGQVDTLLLDPSRAADAELDPSRHEGLELGEGVPQQPLRADQALIAAAVLTDAAVTVSPHQAMRGEPVAALLRWDQPAVGTQDS</sequence>
<evidence type="ECO:0008006" key="3">
    <source>
        <dbReference type="Google" id="ProtNLM"/>
    </source>
</evidence>
<accession>A0A6I3JDW6</accession>
<protein>
    <recommendedName>
        <fullName evidence="3">Peptide chain release factor 1</fullName>
    </recommendedName>
</protein>
<reference evidence="1 2" key="1">
    <citation type="submission" date="2019-10" db="EMBL/GenBank/DDBJ databases">
        <title>Nocardioides novel species isolated from the excrement of Marmot.</title>
        <authorList>
            <person name="Zhang G."/>
        </authorList>
    </citation>
    <scope>NUCLEOTIDE SEQUENCE [LARGE SCALE GENOMIC DNA]</scope>
    <source>
        <strain evidence="2">zg-579</strain>
    </source>
</reference>
<dbReference type="InterPro" id="IPR040701">
    <property type="entry name" value="Bact_RF_family2"/>
</dbReference>
<dbReference type="AlphaFoldDB" id="A0A6I3JDW6"/>
<dbReference type="Proteomes" id="UP000433406">
    <property type="component" value="Unassembled WGS sequence"/>
</dbReference>
<organism evidence="1 2">
    <name type="scientific">Nocardioides marmotae</name>
    <dbReference type="NCBI Taxonomy" id="2663857"/>
    <lineage>
        <taxon>Bacteria</taxon>
        <taxon>Bacillati</taxon>
        <taxon>Actinomycetota</taxon>
        <taxon>Actinomycetes</taxon>
        <taxon>Propionibacteriales</taxon>
        <taxon>Nocardioidaceae</taxon>
        <taxon>Nocardioides</taxon>
    </lineage>
</organism>
<evidence type="ECO:0000313" key="2">
    <source>
        <dbReference type="Proteomes" id="UP000433406"/>
    </source>
</evidence>